<dbReference type="InterPro" id="IPR044730">
    <property type="entry name" value="RNase_H-like_dom_plant"/>
</dbReference>
<reference evidence="2" key="1">
    <citation type="submission" date="2018-11" db="EMBL/GenBank/DDBJ databases">
        <authorList>
            <person name="Grassa J C."/>
        </authorList>
    </citation>
    <scope>NUCLEOTIDE SEQUENCE [LARGE SCALE GENOMIC DNA]</scope>
</reference>
<dbReference type="Gramene" id="evm.model.05.479">
    <property type="protein sequence ID" value="cds.evm.model.05.479"/>
    <property type="gene ID" value="evm.TU.05.479"/>
</dbReference>
<dbReference type="InterPro" id="IPR002156">
    <property type="entry name" value="RNaseH_domain"/>
</dbReference>
<proteinExistence type="predicted"/>
<dbReference type="SUPFAM" id="SSF53697">
    <property type="entry name" value="SIS domain"/>
    <property type="match status" value="1"/>
</dbReference>
<dbReference type="GO" id="GO:0016853">
    <property type="term" value="F:isomerase activity"/>
    <property type="evidence" value="ECO:0007669"/>
    <property type="project" value="InterPro"/>
</dbReference>
<name>A0A803PQK6_CANSA</name>
<sequence length="446" mass="49747">MFLSWEWGCLIEPLVFGKEYVGVGKFSRRAWWRIGNGREARVWEDKWMPSPSGTILLKKPELEPQTKLHDLINSDGQWQIDKLQKHFHEEDIPWLDIGTNSSHEWDSVVGLDLHDLPRLRNSKEQTMNIDMKHQQPKKWIRPPTGHISVNCDAAMTNDTAGVGTGFIWRDWEGNLLLAGMVYHQSCCSVEMVEAWAILEALKHQPHTANMAIEIQSDCKKIVDEIQHRDNKLSAACVSSVYLNVKRKMASSNSMASLASEICNQISSIFSKPSSHPPVLDILVNEISSAVARNGRVFLYGVGREGLMLKALCMRLFHLGVFAHFVFDMTTPPIHGPQDLLISSAGPGGFSTVDALCSIARSNGARVLLLTAQPDTGSCVKHASVVGHVAAQTMADDESVNKSRPLLLMGSAYEGALFVLFEMAVYRLGEELKQSPELIRNRHTNLE</sequence>
<dbReference type="PANTHER" id="PTHR43443:SF1">
    <property type="entry name" value="3-HEXULOSE-6-PHOSPHATE ISOMERASE"/>
    <property type="match status" value="1"/>
</dbReference>
<dbReference type="GO" id="GO:1901135">
    <property type="term" value="P:carbohydrate derivative metabolic process"/>
    <property type="evidence" value="ECO:0007669"/>
    <property type="project" value="InterPro"/>
</dbReference>
<dbReference type="Proteomes" id="UP000596661">
    <property type="component" value="Chromosome 5"/>
</dbReference>
<dbReference type="CDD" id="cd06222">
    <property type="entry name" value="RNase_H_like"/>
    <property type="match status" value="1"/>
</dbReference>
<dbReference type="GO" id="GO:0097367">
    <property type="term" value="F:carbohydrate derivative binding"/>
    <property type="evidence" value="ECO:0007669"/>
    <property type="project" value="InterPro"/>
</dbReference>
<dbReference type="EnsemblPlants" id="evm.model.05.479">
    <property type="protein sequence ID" value="cds.evm.model.05.479"/>
    <property type="gene ID" value="evm.TU.05.479"/>
</dbReference>
<accession>A0A803PQK6</accession>
<keyword evidence="3" id="KW-1185">Reference proteome</keyword>
<dbReference type="GO" id="GO:0004523">
    <property type="term" value="F:RNA-DNA hybrid ribonuclease activity"/>
    <property type="evidence" value="ECO:0007669"/>
    <property type="project" value="InterPro"/>
</dbReference>
<organism evidence="2 3">
    <name type="scientific">Cannabis sativa</name>
    <name type="common">Hemp</name>
    <name type="synonym">Marijuana</name>
    <dbReference type="NCBI Taxonomy" id="3483"/>
    <lineage>
        <taxon>Eukaryota</taxon>
        <taxon>Viridiplantae</taxon>
        <taxon>Streptophyta</taxon>
        <taxon>Embryophyta</taxon>
        <taxon>Tracheophyta</taxon>
        <taxon>Spermatophyta</taxon>
        <taxon>Magnoliopsida</taxon>
        <taxon>eudicotyledons</taxon>
        <taxon>Gunneridae</taxon>
        <taxon>Pentapetalae</taxon>
        <taxon>rosids</taxon>
        <taxon>fabids</taxon>
        <taxon>Rosales</taxon>
        <taxon>Cannabaceae</taxon>
        <taxon>Cannabis</taxon>
    </lineage>
</organism>
<dbReference type="GO" id="GO:0003676">
    <property type="term" value="F:nucleic acid binding"/>
    <property type="evidence" value="ECO:0007669"/>
    <property type="project" value="InterPro"/>
</dbReference>
<dbReference type="Pfam" id="PF13456">
    <property type="entry name" value="RVT_3"/>
    <property type="match status" value="1"/>
</dbReference>
<dbReference type="InterPro" id="IPR046348">
    <property type="entry name" value="SIS_dom_sf"/>
</dbReference>
<dbReference type="InterPro" id="IPR017552">
    <property type="entry name" value="PHI/rmpB"/>
</dbReference>
<dbReference type="AlphaFoldDB" id="A0A803PQK6"/>
<dbReference type="InterPro" id="IPR012337">
    <property type="entry name" value="RNaseH-like_sf"/>
</dbReference>
<protein>
    <recommendedName>
        <fullName evidence="1">RNase H type-1 domain-containing protein</fullName>
    </recommendedName>
</protein>
<dbReference type="PANTHER" id="PTHR43443">
    <property type="entry name" value="3-HEXULOSE-6-PHOSPHATE ISOMERASE"/>
    <property type="match status" value="1"/>
</dbReference>
<evidence type="ECO:0000313" key="3">
    <source>
        <dbReference type="Proteomes" id="UP000596661"/>
    </source>
</evidence>
<reference evidence="2" key="2">
    <citation type="submission" date="2021-03" db="UniProtKB">
        <authorList>
            <consortium name="EnsemblPlants"/>
        </authorList>
    </citation>
    <scope>IDENTIFICATION</scope>
</reference>
<evidence type="ECO:0000259" key="1">
    <source>
        <dbReference type="Pfam" id="PF13456"/>
    </source>
</evidence>
<dbReference type="EMBL" id="UZAU01000426">
    <property type="status" value="NOT_ANNOTATED_CDS"/>
    <property type="molecule type" value="Genomic_DNA"/>
</dbReference>
<dbReference type="SUPFAM" id="SSF53098">
    <property type="entry name" value="Ribonuclease H-like"/>
    <property type="match status" value="1"/>
</dbReference>
<feature type="domain" description="RNase H type-1" evidence="1">
    <location>
        <begin position="150"/>
        <end position="234"/>
    </location>
</feature>
<dbReference type="Gene3D" id="3.40.50.10490">
    <property type="entry name" value="Glucose-6-phosphate isomerase like protein, domain 1"/>
    <property type="match status" value="1"/>
</dbReference>
<evidence type="ECO:0000313" key="2">
    <source>
        <dbReference type="EnsemblPlants" id="cds.evm.model.05.479"/>
    </source>
</evidence>